<comment type="subcellular location">
    <subcellularLocation>
        <location evidence="1">Cell envelope</location>
    </subcellularLocation>
</comment>
<dbReference type="EMBL" id="JAME01000004">
    <property type="protein sequence ID" value="ETX30366.1"/>
    <property type="molecule type" value="Genomic_DNA"/>
</dbReference>
<organism evidence="8 9">
    <name type="scientific">Roseivivax isoporae LMG 25204</name>
    <dbReference type="NCBI Taxonomy" id="1449351"/>
    <lineage>
        <taxon>Bacteria</taxon>
        <taxon>Pseudomonadati</taxon>
        <taxon>Pseudomonadota</taxon>
        <taxon>Alphaproteobacteria</taxon>
        <taxon>Rhodobacterales</taxon>
        <taxon>Roseobacteraceae</taxon>
        <taxon>Roseivivax</taxon>
    </lineage>
</organism>
<keyword evidence="4" id="KW-0408">Iron</keyword>
<evidence type="ECO:0000256" key="3">
    <source>
        <dbReference type="ARBA" id="ARBA00022448"/>
    </source>
</evidence>
<name>X7FE52_9RHOB</name>
<feature type="domain" description="Fe/B12 periplasmic-binding" evidence="7">
    <location>
        <begin position="43"/>
        <end position="310"/>
    </location>
</feature>
<dbReference type="PROSITE" id="PS50983">
    <property type="entry name" value="FE_B12_PBP"/>
    <property type="match status" value="1"/>
</dbReference>
<evidence type="ECO:0000313" key="9">
    <source>
        <dbReference type="Proteomes" id="UP000023430"/>
    </source>
</evidence>
<dbReference type="OrthoDB" id="1846031at2"/>
<accession>X7FE52</accession>
<comment type="similarity">
    <text evidence="2">Belongs to the bacterial solute-binding protein 8 family.</text>
</comment>
<dbReference type="STRING" id="1449351.RISW2_16145"/>
<keyword evidence="9" id="KW-1185">Reference proteome</keyword>
<dbReference type="PANTHER" id="PTHR30532:SF24">
    <property type="entry name" value="FERRIC ENTEROBACTIN-BINDING PERIPLASMIC PROTEIN FEPB"/>
    <property type="match status" value="1"/>
</dbReference>
<dbReference type="SUPFAM" id="SSF53807">
    <property type="entry name" value="Helical backbone' metal receptor"/>
    <property type="match status" value="1"/>
</dbReference>
<evidence type="ECO:0000256" key="1">
    <source>
        <dbReference type="ARBA" id="ARBA00004196"/>
    </source>
</evidence>
<feature type="chain" id="PRO_5004977769" evidence="6">
    <location>
        <begin position="22"/>
        <end position="319"/>
    </location>
</feature>
<comment type="caution">
    <text evidence="8">The sequence shown here is derived from an EMBL/GenBank/DDBJ whole genome shotgun (WGS) entry which is preliminary data.</text>
</comment>
<proteinExistence type="inferred from homology"/>
<dbReference type="AlphaFoldDB" id="X7FE52"/>
<keyword evidence="5 6" id="KW-0732">Signal</keyword>
<evidence type="ECO:0000256" key="5">
    <source>
        <dbReference type="ARBA" id="ARBA00022729"/>
    </source>
</evidence>
<evidence type="ECO:0000259" key="7">
    <source>
        <dbReference type="PROSITE" id="PS50983"/>
    </source>
</evidence>
<evidence type="ECO:0000256" key="4">
    <source>
        <dbReference type="ARBA" id="ARBA00022496"/>
    </source>
</evidence>
<sequence length="319" mass="33264">MILRLLSLVLFLAALALPARAQDFPLTIAHKFGETVIDAPPERVATLDFAGADDLLALGIEPVALRYWYGDFDGPLWPWAAPRLTSDPVVLSGEIDYERVAAADPDVILALWSGITEADYAQLSRIAPVVAVPEGVGDYELPWDERARIAGRATGRAGAAEAQVRAIEARLAAIAAAHPDWDGRTASVAYAMAGTPGAYTSADLRAQLLAQLGFETPAAIDAAAGGGNPFAVTLSEEALSVLDADLILWLSTDGDHAAVEALVTRGFLGATRAGQEVLAGRLLSGALSHASLLSLPYALDLLVPALETALAGEGPVVTE</sequence>
<keyword evidence="4" id="KW-0410">Iron transport</keyword>
<dbReference type="InterPro" id="IPR002491">
    <property type="entry name" value="ABC_transptr_periplasmic_BD"/>
</dbReference>
<keyword evidence="3" id="KW-0813">Transport</keyword>
<dbReference type="RefSeq" id="WP_156943776.1">
    <property type="nucleotide sequence ID" value="NZ_JAME01000004.1"/>
</dbReference>
<dbReference type="Pfam" id="PF01497">
    <property type="entry name" value="Peripla_BP_2"/>
    <property type="match status" value="1"/>
</dbReference>
<protein>
    <submittedName>
        <fullName evidence="8">Iron-siderophore binding protein</fullName>
    </submittedName>
</protein>
<dbReference type="eggNOG" id="COG0614">
    <property type="taxonomic scope" value="Bacteria"/>
</dbReference>
<dbReference type="Gene3D" id="3.40.50.1980">
    <property type="entry name" value="Nitrogenase molybdenum iron protein domain"/>
    <property type="match status" value="2"/>
</dbReference>
<evidence type="ECO:0000313" key="8">
    <source>
        <dbReference type="EMBL" id="ETX30366.1"/>
    </source>
</evidence>
<dbReference type="GO" id="GO:0030288">
    <property type="term" value="C:outer membrane-bounded periplasmic space"/>
    <property type="evidence" value="ECO:0007669"/>
    <property type="project" value="TreeGrafter"/>
</dbReference>
<keyword evidence="4" id="KW-0406">Ion transport</keyword>
<dbReference type="InterPro" id="IPR051313">
    <property type="entry name" value="Bact_iron-sidero_bind"/>
</dbReference>
<gene>
    <name evidence="8" type="ORF">RISW2_16145</name>
</gene>
<evidence type="ECO:0000256" key="2">
    <source>
        <dbReference type="ARBA" id="ARBA00008814"/>
    </source>
</evidence>
<reference evidence="8 9" key="1">
    <citation type="submission" date="2014-01" db="EMBL/GenBank/DDBJ databases">
        <title>Roseivivax isoporae LMG 25204 Genome Sequencing.</title>
        <authorList>
            <person name="Lai Q."/>
            <person name="Li G."/>
            <person name="Shao Z."/>
        </authorList>
    </citation>
    <scope>NUCLEOTIDE SEQUENCE [LARGE SCALE GENOMIC DNA]</scope>
    <source>
        <strain evidence="8 9">LMG 25204</strain>
    </source>
</reference>
<dbReference type="GO" id="GO:1901678">
    <property type="term" value="P:iron coordination entity transport"/>
    <property type="evidence" value="ECO:0007669"/>
    <property type="project" value="UniProtKB-ARBA"/>
</dbReference>
<evidence type="ECO:0000256" key="6">
    <source>
        <dbReference type="SAM" id="SignalP"/>
    </source>
</evidence>
<feature type="signal peptide" evidence="6">
    <location>
        <begin position="1"/>
        <end position="21"/>
    </location>
</feature>
<dbReference type="PANTHER" id="PTHR30532">
    <property type="entry name" value="IRON III DICITRATE-BINDING PERIPLASMIC PROTEIN"/>
    <property type="match status" value="1"/>
</dbReference>
<dbReference type="PATRIC" id="fig|1449351.3.peg.789"/>
<dbReference type="Proteomes" id="UP000023430">
    <property type="component" value="Unassembled WGS sequence"/>
</dbReference>